<evidence type="ECO:0000256" key="2">
    <source>
        <dbReference type="ARBA" id="ARBA00022692"/>
    </source>
</evidence>
<dbReference type="EMBL" id="KN817518">
    <property type="protein sequence ID" value="KJA30005.1"/>
    <property type="molecule type" value="Genomic_DNA"/>
</dbReference>
<sequence length="375" mass="41628">MADTSSWTPPTGPVVDYGHISRDLNISLIVIASCLFIHRLYIRIFSLKNWGADDYAATGAFALLITLSAFEIEEVHHGAGKHEVDVDPADLKIFLFNLPTMQLLYMSTSYLIKLSIILFLRRLHTSKTYVRIVWGVIASTTIQAIVIFLLFALQCKPPKALWDKSLPSFTCFSNANQAKLFYAHAGLGIVIDGFCLFAPIFIIWKLLMFREMQIRLTVVFSVGLFAVVCAVIRFCVIVTVDMGVDTTFNIRRASIWTDLECFVGFFVSCFPSLSPTFRLLRRKITGQSSTGKTSQGKPSATIAFSMNRTGHNQSAIQSMHHGKGSTGDIPMYSVTGIAKASSNDSEDNVAAANGNMYNNLDFKVHVEKEVYTSKV</sequence>
<feature type="transmembrane region" description="Helical" evidence="6">
    <location>
        <begin position="103"/>
        <end position="120"/>
    </location>
</feature>
<dbReference type="AlphaFoldDB" id="A0A0D2QEH9"/>
<gene>
    <name evidence="8" type="ORF">HYPSUDRAFT_73486</name>
</gene>
<evidence type="ECO:0000256" key="6">
    <source>
        <dbReference type="SAM" id="Phobius"/>
    </source>
</evidence>
<dbReference type="PANTHER" id="PTHR33048:SF47">
    <property type="entry name" value="INTEGRAL MEMBRANE PROTEIN-RELATED"/>
    <property type="match status" value="1"/>
</dbReference>
<keyword evidence="2 6" id="KW-0812">Transmembrane</keyword>
<evidence type="ECO:0000256" key="4">
    <source>
        <dbReference type="ARBA" id="ARBA00023136"/>
    </source>
</evidence>
<comment type="subcellular location">
    <subcellularLocation>
        <location evidence="1">Membrane</location>
        <topology evidence="1">Multi-pass membrane protein</topology>
    </subcellularLocation>
</comment>
<keyword evidence="4 6" id="KW-0472">Membrane</keyword>
<dbReference type="OMA" id="WCSCLLA"/>
<feature type="transmembrane region" description="Helical" evidence="6">
    <location>
        <begin position="255"/>
        <end position="273"/>
    </location>
</feature>
<evidence type="ECO:0000313" key="8">
    <source>
        <dbReference type="EMBL" id="KJA30005.1"/>
    </source>
</evidence>
<feature type="transmembrane region" description="Helical" evidence="6">
    <location>
        <begin position="132"/>
        <end position="153"/>
    </location>
</feature>
<organism evidence="8 9">
    <name type="scientific">Hypholoma sublateritium (strain FD-334 SS-4)</name>
    <dbReference type="NCBI Taxonomy" id="945553"/>
    <lineage>
        <taxon>Eukaryota</taxon>
        <taxon>Fungi</taxon>
        <taxon>Dikarya</taxon>
        <taxon>Basidiomycota</taxon>
        <taxon>Agaricomycotina</taxon>
        <taxon>Agaricomycetes</taxon>
        <taxon>Agaricomycetidae</taxon>
        <taxon>Agaricales</taxon>
        <taxon>Agaricineae</taxon>
        <taxon>Strophariaceae</taxon>
        <taxon>Hypholoma</taxon>
    </lineage>
</organism>
<keyword evidence="9" id="KW-1185">Reference proteome</keyword>
<evidence type="ECO:0000256" key="1">
    <source>
        <dbReference type="ARBA" id="ARBA00004141"/>
    </source>
</evidence>
<keyword evidence="3 6" id="KW-1133">Transmembrane helix</keyword>
<accession>A0A0D2QEH9</accession>
<protein>
    <recommendedName>
        <fullName evidence="7">Rhodopsin domain-containing protein</fullName>
    </recommendedName>
</protein>
<proteinExistence type="inferred from homology"/>
<dbReference type="PANTHER" id="PTHR33048">
    <property type="entry name" value="PTH11-LIKE INTEGRAL MEMBRANE PROTEIN (AFU_ORTHOLOGUE AFUA_5G11245)"/>
    <property type="match status" value="1"/>
</dbReference>
<evidence type="ECO:0000256" key="5">
    <source>
        <dbReference type="ARBA" id="ARBA00038359"/>
    </source>
</evidence>
<dbReference type="InterPro" id="IPR049326">
    <property type="entry name" value="Rhodopsin_dom_fungi"/>
</dbReference>
<name>A0A0D2QEH9_HYPSF</name>
<dbReference type="GO" id="GO:0016020">
    <property type="term" value="C:membrane"/>
    <property type="evidence" value="ECO:0007669"/>
    <property type="project" value="UniProtKB-SubCell"/>
</dbReference>
<dbReference type="InterPro" id="IPR052337">
    <property type="entry name" value="SAT4-like"/>
</dbReference>
<evidence type="ECO:0000313" key="9">
    <source>
        <dbReference type="Proteomes" id="UP000054270"/>
    </source>
</evidence>
<feature type="transmembrane region" description="Helical" evidence="6">
    <location>
        <begin position="24"/>
        <end position="42"/>
    </location>
</feature>
<dbReference type="Pfam" id="PF20684">
    <property type="entry name" value="Fung_rhodopsin"/>
    <property type="match status" value="1"/>
</dbReference>
<evidence type="ECO:0000256" key="3">
    <source>
        <dbReference type="ARBA" id="ARBA00022989"/>
    </source>
</evidence>
<feature type="transmembrane region" description="Helical" evidence="6">
    <location>
        <begin position="181"/>
        <end position="204"/>
    </location>
</feature>
<feature type="transmembrane region" description="Helical" evidence="6">
    <location>
        <begin position="54"/>
        <end position="72"/>
    </location>
</feature>
<dbReference type="OrthoDB" id="5413793at2759"/>
<comment type="similarity">
    <text evidence="5">Belongs to the SAT4 family.</text>
</comment>
<dbReference type="Proteomes" id="UP000054270">
    <property type="component" value="Unassembled WGS sequence"/>
</dbReference>
<feature type="transmembrane region" description="Helical" evidence="6">
    <location>
        <begin position="216"/>
        <end position="240"/>
    </location>
</feature>
<evidence type="ECO:0000259" key="7">
    <source>
        <dbReference type="Pfam" id="PF20684"/>
    </source>
</evidence>
<reference evidence="9" key="1">
    <citation type="submission" date="2014-04" db="EMBL/GenBank/DDBJ databases">
        <title>Evolutionary Origins and Diversification of the Mycorrhizal Mutualists.</title>
        <authorList>
            <consortium name="DOE Joint Genome Institute"/>
            <consortium name="Mycorrhizal Genomics Consortium"/>
            <person name="Kohler A."/>
            <person name="Kuo A."/>
            <person name="Nagy L.G."/>
            <person name="Floudas D."/>
            <person name="Copeland A."/>
            <person name="Barry K.W."/>
            <person name="Cichocki N."/>
            <person name="Veneault-Fourrey C."/>
            <person name="LaButti K."/>
            <person name="Lindquist E.A."/>
            <person name="Lipzen A."/>
            <person name="Lundell T."/>
            <person name="Morin E."/>
            <person name="Murat C."/>
            <person name="Riley R."/>
            <person name="Ohm R."/>
            <person name="Sun H."/>
            <person name="Tunlid A."/>
            <person name="Henrissat B."/>
            <person name="Grigoriev I.V."/>
            <person name="Hibbett D.S."/>
            <person name="Martin F."/>
        </authorList>
    </citation>
    <scope>NUCLEOTIDE SEQUENCE [LARGE SCALE GENOMIC DNA]</scope>
    <source>
        <strain evidence="9">FD-334 SS-4</strain>
    </source>
</reference>
<feature type="domain" description="Rhodopsin" evidence="7">
    <location>
        <begin position="39"/>
        <end position="278"/>
    </location>
</feature>